<accession>A0A7W6K1R4</accession>
<name>A0A7W6K1R4_9HYPH</name>
<dbReference type="EMBL" id="JACIDU010000007">
    <property type="protein sequence ID" value="MBB4103589.1"/>
    <property type="molecule type" value="Genomic_DNA"/>
</dbReference>
<keyword evidence="2" id="KW-1185">Reference proteome</keyword>
<comment type="caution">
    <text evidence="1">The sequence shown here is derived from an EMBL/GenBank/DDBJ whole genome shotgun (WGS) entry which is preliminary data.</text>
</comment>
<dbReference type="RefSeq" id="WP_183792254.1">
    <property type="nucleotide sequence ID" value="NZ_JACIDU010000007.1"/>
</dbReference>
<evidence type="ECO:0000313" key="1">
    <source>
        <dbReference type="EMBL" id="MBB4103589.1"/>
    </source>
</evidence>
<dbReference type="AlphaFoldDB" id="A0A7W6K1R4"/>
<gene>
    <name evidence="1" type="ORF">GGQ66_002147</name>
</gene>
<protein>
    <submittedName>
        <fullName evidence="1">Uncharacterized protein</fullName>
    </submittedName>
</protein>
<sequence length="51" mass="5314">MTMSLSLGLSLTGVQASGSAPPGFSYMIDKNGVVMLDARGNKIPMRVRSNG</sequence>
<organism evidence="1 2">
    <name type="scientific">Allorhizobium borbori</name>
    <dbReference type="NCBI Taxonomy" id="485907"/>
    <lineage>
        <taxon>Bacteria</taxon>
        <taxon>Pseudomonadati</taxon>
        <taxon>Pseudomonadota</taxon>
        <taxon>Alphaproteobacteria</taxon>
        <taxon>Hyphomicrobiales</taxon>
        <taxon>Rhizobiaceae</taxon>
        <taxon>Rhizobium/Agrobacterium group</taxon>
        <taxon>Allorhizobium</taxon>
    </lineage>
</organism>
<reference evidence="1 2" key="1">
    <citation type="submission" date="2020-08" db="EMBL/GenBank/DDBJ databases">
        <title>Genomic Encyclopedia of Type Strains, Phase IV (KMG-IV): sequencing the most valuable type-strain genomes for metagenomic binning, comparative biology and taxonomic classification.</title>
        <authorList>
            <person name="Goeker M."/>
        </authorList>
    </citation>
    <scope>NUCLEOTIDE SEQUENCE [LARGE SCALE GENOMIC DNA]</scope>
    <source>
        <strain evidence="1 2">DSM 26385</strain>
    </source>
</reference>
<proteinExistence type="predicted"/>
<dbReference type="Proteomes" id="UP000584824">
    <property type="component" value="Unassembled WGS sequence"/>
</dbReference>
<evidence type="ECO:0000313" key="2">
    <source>
        <dbReference type="Proteomes" id="UP000584824"/>
    </source>
</evidence>